<comment type="caution">
    <text evidence="2">The sequence shown here is derived from an EMBL/GenBank/DDBJ whole genome shotgun (WGS) entry which is preliminary data.</text>
</comment>
<dbReference type="Proteomes" id="UP001081283">
    <property type="component" value="Unassembled WGS sequence"/>
</dbReference>
<accession>A0ABT3Y9U1</accession>
<gene>
    <name evidence="2" type="ORF">OEG82_01050</name>
</gene>
<sequence length="247" mass="27519">MKIKQRVRSPRYPAISLQEAEEMVRRIFEKDGMNPVDRESAVQHMGYSSLNGASATALASLKQFGLTSDAGKGMLQLTTLALDLIEPESEEGRAKAIQAAAFTPDLFSSLRQRFPETVPSEGNLRAHLLRQEFTSAAVKSVVPAYLQTCEYVAAAGESEETRNDDIVESESPRSEKQEADRMSQNAPQDYVQQANTSAPGQVKRMVFDALEGEVMFTYPDNLSEESVQELEEWFALVAKRLRRATKH</sequence>
<feature type="region of interest" description="Disordered" evidence="1">
    <location>
        <begin position="157"/>
        <end position="187"/>
    </location>
</feature>
<dbReference type="RefSeq" id="WP_267610609.1">
    <property type="nucleotide sequence ID" value="NZ_JAOVZQ010000001.1"/>
</dbReference>
<keyword evidence="3" id="KW-1185">Reference proteome</keyword>
<organism evidence="2 3">
    <name type="scientific">Hoeflea ulvae</name>
    <dbReference type="NCBI Taxonomy" id="2983764"/>
    <lineage>
        <taxon>Bacteria</taxon>
        <taxon>Pseudomonadati</taxon>
        <taxon>Pseudomonadota</taxon>
        <taxon>Alphaproteobacteria</taxon>
        <taxon>Hyphomicrobiales</taxon>
        <taxon>Rhizobiaceae</taxon>
        <taxon>Hoeflea</taxon>
    </lineage>
</organism>
<proteinExistence type="predicted"/>
<evidence type="ECO:0000313" key="3">
    <source>
        <dbReference type="Proteomes" id="UP001081283"/>
    </source>
</evidence>
<evidence type="ECO:0000256" key="1">
    <source>
        <dbReference type="SAM" id="MobiDB-lite"/>
    </source>
</evidence>
<protein>
    <recommendedName>
        <fullName evidence="4">DUF5343 domain-containing protein</fullName>
    </recommendedName>
</protein>
<evidence type="ECO:0008006" key="4">
    <source>
        <dbReference type="Google" id="ProtNLM"/>
    </source>
</evidence>
<name>A0ABT3Y9U1_9HYPH</name>
<evidence type="ECO:0000313" key="2">
    <source>
        <dbReference type="EMBL" id="MCY0092638.1"/>
    </source>
</evidence>
<feature type="compositionally biased region" description="Basic and acidic residues" evidence="1">
    <location>
        <begin position="159"/>
        <end position="181"/>
    </location>
</feature>
<dbReference type="EMBL" id="JAOVZQ010000001">
    <property type="protein sequence ID" value="MCY0092638.1"/>
    <property type="molecule type" value="Genomic_DNA"/>
</dbReference>
<reference evidence="2" key="1">
    <citation type="submission" date="2022-10" db="EMBL/GenBank/DDBJ databases">
        <title>Hoeflea sp. J2-29, isolated from marine algae.</title>
        <authorList>
            <person name="Kristyanto S."/>
            <person name="Kim J.M."/>
            <person name="Jeon C.O."/>
        </authorList>
    </citation>
    <scope>NUCLEOTIDE SEQUENCE</scope>
    <source>
        <strain evidence="2">J2-29</strain>
    </source>
</reference>